<dbReference type="InterPro" id="IPR023296">
    <property type="entry name" value="Glyco_hydro_beta-prop_sf"/>
</dbReference>
<organism evidence="2 3">
    <name type="scientific">Discostella pseudostelligera</name>
    <dbReference type="NCBI Taxonomy" id="259834"/>
    <lineage>
        <taxon>Eukaryota</taxon>
        <taxon>Sar</taxon>
        <taxon>Stramenopiles</taxon>
        <taxon>Ochrophyta</taxon>
        <taxon>Bacillariophyta</taxon>
        <taxon>Coscinodiscophyceae</taxon>
        <taxon>Thalassiosirophycidae</taxon>
        <taxon>Stephanodiscales</taxon>
        <taxon>Stephanodiscaceae</taxon>
        <taxon>Discostella</taxon>
    </lineage>
</organism>
<comment type="caution">
    <text evidence="2">The sequence shown here is derived from an EMBL/GenBank/DDBJ whole genome shotgun (WGS) entry which is preliminary data.</text>
</comment>
<evidence type="ECO:0000313" key="2">
    <source>
        <dbReference type="EMBL" id="KAL3769583.1"/>
    </source>
</evidence>
<dbReference type="PANTHER" id="PTHR22925:SF3">
    <property type="entry name" value="GLYCOSYL HYDROLASE FAMILY PROTEIN 43"/>
    <property type="match status" value="1"/>
</dbReference>
<name>A0ABD3N2P8_9STRA</name>
<keyword evidence="1" id="KW-0732">Signal</keyword>
<dbReference type="Gene3D" id="2.115.10.20">
    <property type="entry name" value="Glycosyl hydrolase domain, family 43"/>
    <property type="match status" value="1"/>
</dbReference>
<reference evidence="2 3" key="1">
    <citation type="submission" date="2024-10" db="EMBL/GenBank/DDBJ databases">
        <title>Updated reference genomes for cyclostephanoid diatoms.</title>
        <authorList>
            <person name="Roberts W.R."/>
            <person name="Alverson A.J."/>
        </authorList>
    </citation>
    <scope>NUCLEOTIDE SEQUENCE [LARGE SCALE GENOMIC DNA]</scope>
    <source>
        <strain evidence="2 3">AJA232-27</strain>
    </source>
</reference>
<gene>
    <name evidence="2" type="ORF">ACHAWU_005535</name>
</gene>
<dbReference type="Proteomes" id="UP001530293">
    <property type="component" value="Unassembled WGS sequence"/>
</dbReference>
<feature type="signal peptide" evidence="1">
    <location>
        <begin position="1"/>
        <end position="22"/>
    </location>
</feature>
<proteinExistence type="predicted"/>
<evidence type="ECO:0000256" key="1">
    <source>
        <dbReference type="SAM" id="SignalP"/>
    </source>
</evidence>
<keyword evidence="3" id="KW-1185">Reference proteome</keyword>
<dbReference type="EMBL" id="JALLBG020000054">
    <property type="protein sequence ID" value="KAL3769583.1"/>
    <property type="molecule type" value="Genomic_DNA"/>
</dbReference>
<dbReference type="SUPFAM" id="SSF75005">
    <property type="entry name" value="Arabinanase/levansucrase/invertase"/>
    <property type="match status" value="1"/>
</dbReference>
<sequence>MRFLFLLLLAELWARIFPLSTALSVATNPAYFDDWCEEWCSSWKECNDIFDSNYVDLRLRIRLSIYDGPGKHLIQDKYFGTTISRQSFETQFVLDVATALETSPCRLHITSVFPEGDANYWDTESVFVAFRLFPADASLVAALTTLIQEPNSRLYDGQVTRVADTFYGLKAQQWDHSLKLMYSIPIVGGSDVVHSFNGKFLNQGSMLSCRNPSSSTSKYCIFEAHIINDFERVLGLKPGQISILFVKEADLHSVIVSFRLIPEVSLDGSGQDAKWVTLKLYELSRQMSDPNSMIYSGNVTFKIDPTWGISGFLKQPRSYSKYLSRPYPRTSADAYERCKATHRCPRALSRYNQSSAESHHMFQEYQHGQRAPVPLFLDFEDWRQGIRGWEQSCRVSSYTDLCLPSESLEKAHQKPAGAHWSPFEFSTLGPKIPTFGEVWNNGLVLNKQSKELDITDQMNLIEDYSSLARWMDNEFHYSVTNDALLRSRIEIRNNITNLTQTIATERTKLAALVQSQCTNVDCNLLFNTSNARLSGAVNATGVITTTPDGTEVAVWVFDSIDIDENVNIFLTGQRAMALVSRSSVRINAKFIALPGTLGGFPGGFSVGRRHNERLVGVCREGVDTQVIMGLCDGLKSCCPGDVPISELAKGIMSNNVNGPGSPSSRVYLMTLQTSAPIVNELQTLTTSADQGQTLSGGFRLHFNGYTTPLLRHDITAGNLKRRMEDSLNRRANVDPVNSAAGIGVVDVSRESFGSSGGYRWKITFVSTVGSIGQDSRLLTVTNLLQSKGAKIAIESVRQGNGIGGGFSLNFMGGETDQIRHDVTASELRDILLQRFPSLTTVHVLRSDPTRSGGYTWTLTLTTKDGNVSPFSPTSSQYDTEGIIEKMTASNYLTGCVDSRCPTIQVEMGHSNSHNVEMRSIVGTKPFSLAFGGGGAGFAGIGGDGFGDLPAGNVYGDQKLTNLHGGSGGAVGVNQPFQLGIFKQPRGRGGSGGGAIEIVAANDIILGSDAIISCNGEAGADSYMSAGGGGSGGSILLSAGGVLQVNGKVSVNGGAGGKKQASKVESFGGHGGGGSGGRIALFGQSVMLSKSSTVSIDGGKCSADTVPSQECTGGRGGLFVESAQDVGLSVDDSIGAEGTRSSLCLSPRTVPPPLSKRLMSTKSSPEYDLGALIRPSRVTFHFRVEISVLDWDAAFELRESRWSYIASKSNLEYTTVIGIVVGQQVRHGVNYIGIPSDDEHVKQLNIIKPSSSQSNSWTKVDIRIDWTARTHDVYIDDVRLVQRSPFRGEGIRTLSMDNFYGGGKVWFDEIYVGKDTTMGFICPSVLSNGTLQMERPMERGWKVEDIGETSSLRPMQRHKSHVSRRAIYQRSDNRFIKPYDGQGENNFTSNVKSRSTGDKKGQFHSGSLLRLHKSQIAVDGEIDDSFAGVQPYVFVWYGEHDNTDDPTHLLSGAVMACSTDDFITWKNEGAMLHFVNVTDMVNATSGPFRIEQPKVLYNNSTAKYVMWMIIDNGVRELGMAGVAVSDYYNGPFEFVRSFYPDGNRTRDQTLFQDDDGTAYLFRTYYDTVEYVLPKAVMQPTWESVKNADGSINFALSYHRAEYEPGYDNYYDIYLQRWRTEDQPWKVICINRLTLQEREVPYGKENLNSEGDVCHDPFEYKKVLGQGHPMYENSKNGIQSRFLDPNDPKNNVWIPNSVPSVKGQTWKANFEEGTCGMNREVDDDMQLYDPDLANRKESDRSHCSNIVDNPIHPTMPDKRIGPQEVVERRRAKYVAVSRLTDDYLDTSGIIQVFEGELEGAHLLSLVRGYNENHGDSFGWTTKRKSTTSSDVIGTTYQPPIRDDGHFAQARDWEAEHHQYEKSFNDQSFYSTAHLYDGDRPGASR</sequence>
<evidence type="ECO:0000313" key="3">
    <source>
        <dbReference type="Proteomes" id="UP001530293"/>
    </source>
</evidence>
<protein>
    <submittedName>
        <fullName evidence="2">Uncharacterized protein</fullName>
    </submittedName>
</protein>
<accession>A0ABD3N2P8</accession>
<dbReference type="PANTHER" id="PTHR22925">
    <property type="entry name" value="GLYCOSYL HYDROLASE 43 FAMILY MEMBER"/>
    <property type="match status" value="1"/>
</dbReference>
<feature type="chain" id="PRO_5044889225" evidence="1">
    <location>
        <begin position="23"/>
        <end position="1882"/>
    </location>
</feature>